<gene>
    <name evidence="1" type="ORF">JEM65_08585</name>
</gene>
<protein>
    <recommendedName>
        <fullName evidence="3">Lipoprotein</fullName>
    </recommendedName>
</protein>
<dbReference type="EMBL" id="JAEHJZ010000018">
    <property type="protein sequence ID" value="MBJ7880702.1"/>
    <property type="molecule type" value="Genomic_DNA"/>
</dbReference>
<comment type="caution">
    <text evidence="1">The sequence shown here is derived from an EMBL/GenBank/DDBJ whole genome shotgun (WGS) entry which is preliminary data.</text>
</comment>
<proteinExistence type="predicted"/>
<organism evidence="1 2">
    <name type="scientific">Gelidibacter salicanalis</name>
    <dbReference type="NCBI Taxonomy" id="291193"/>
    <lineage>
        <taxon>Bacteria</taxon>
        <taxon>Pseudomonadati</taxon>
        <taxon>Bacteroidota</taxon>
        <taxon>Flavobacteriia</taxon>
        <taxon>Flavobacteriales</taxon>
        <taxon>Flavobacteriaceae</taxon>
        <taxon>Gelidibacter</taxon>
    </lineage>
</organism>
<dbReference type="RefSeq" id="WP_199598557.1">
    <property type="nucleotide sequence ID" value="NZ_JAEHJZ010000018.1"/>
</dbReference>
<name>A0A934KKE7_9FLAO</name>
<evidence type="ECO:0008006" key="3">
    <source>
        <dbReference type="Google" id="ProtNLM"/>
    </source>
</evidence>
<reference evidence="1 2" key="1">
    <citation type="submission" date="2020-09" db="EMBL/GenBank/DDBJ databases">
        <title>Draft genome of Gelidibacter salicanalis PAMC21136.</title>
        <authorList>
            <person name="Park H."/>
        </authorList>
    </citation>
    <scope>NUCLEOTIDE SEQUENCE [LARGE SCALE GENOMIC DNA]</scope>
    <source>
        <strain evidence="1 2">PAMC21136</strain>
    </source>
</reference>
<dbReference type="PROSITE" id="PS51257">
    <property type="entry name" value="PROKAR_LIPOPROTEIN"/>
    <property type="match status" value="1"/>
</dbReference>
<keyword evidence="2" id="KW-1185">Reference proteome</keyword>
<evidence type="ECO:0000313" key="2">
    <source>
        <dbReference type="Proteomes" id="UP000662373"/>
    </source>
</evidence>
<dbReference type="Proteomes" id="UP000662373">
    <property type="component" value="Unassembled WGS sequence"/>
</dbReference>
<dbReference type="AlphaFoldDB" id="A0A934KKE7"/>
<evidence type="ECO:0000313" key="1">
    <source>
        <dbReference type="EMBL" id="MBJ7880702.1"/>
    </source>
</evidence>
<sequence>MKTIITLFLSIVILSSCSNDNSNLDTQEFIPGEVSVGIKSGTDINEVFDFINQFELEVDNVNSLSFTSNLPPDSLQYVLDNLNEKDYTNDGVNWFVTGYLHAQTNEIWIFPRLFDMNNIDYQQDWLISMDQLELNHKHNVELNSGIIRFKVMEGQESEWKKQFESFDIVDWAELNYVADIELN</sequence>
<accession>A0A934KKE7</accession>